<name>A0A4S5BF38_BIFLI</name>
<dbReference type="EMBL" id="SSWL01000009">
    <property type="protein sequence ID" value="THJ29333.1"/>
    <property type="molecule type" value="Genomic_DNA"/>
</dbReference>
<dbReference type="Proteomes" id="UP000306697">
    <property type="component" value="Unassembled WGS sequence"/>
</dbReference>
<evidence type="ECO:0000313" key="3">
    <source>
        <dbReference type="Proteomes" id="UP000306697"/>
    </source>
</evidence>
<reference evidence="2 3" key="1">
    <citation type="submission" date="2019-04" db="EMBL/GenBank/DDBJ databases">
        <title>Genome Announcement To Ensure Probiotic Safety of Bifidobacterium longum subsp infantis UBBI-01.</title>
        <authorList>
            <person name="Sulthana A."/>
            <person name="Lakshmi S.G."/>
            <person name="Madempudi R.S."/>
        </authorList>
    </citation>
    <scope>NUCLEOTIDE SEQUENCE [LARGE SCALE GENOMIC DNA]</scope>
    <source>
        <strain evidence="2 3">UBBI-01</strain>
    </source>
</reference>
<comment type="caution">
    <text evidence="2">The sequence shown here is derived from an EMBL/GenBank/DDBJ whole genome shotgun (WGS) entry which is preliminary data.</text>
</comment>
<feature type="compositionally biased region" description="Polar residues" evidence="1">
    <location>
        <begin position="43"/>
        <end position="52"/>
    </location>
</feature>
<evidence type="ECO:0000313" key="2">
    <source>
        <dbReference type="EMBL" id="THJ29333.1"/>
    </source>
</evidence>
<organism evidence="2 3">
    <name type="scientific">Bifidobacterium longum subsp. infantis</name>
    <dbReference type="NCBI Taxonomy" id="1682"/>
    <lineage>
        <taxon>Bacteria</taxon>
        <taxon>Bacillati</taxon>
        <taxon>Actinomycetota</taxon>
        <taxon>Actinomycetes</taxon>
        <taxon>Bifidobacteriales</taxon>
        <taxon>Bifidobacteriaceae</taxon>
        <taxon>Bifidobacterium</taxon>
    </lineage>
</organism>
<sequence length="71" mass="7581">MSVNGLHWNTVRQGQWRVCGQNYAIPPFKGSIHGGGDVPGDNTPGSSTTGQESHTRTGDPAPTIEAAYQTW</sequence>
<evidence type="ECO:0000256" key="1">
    <source>
        <dbReference type="SAM" id="MobiDB-lite"/>
    </source>
</evidence>
<dbReference type="AlphaFoldDB" id="A0A4S5BF38"/>
<proteinExistence type="predicted"/>
<accession>A0A4S5BF38</accession>
<protein>
    <submittedName>
        <fullName evidence="2">Uncharacterized protein</fullName>
    </submittedName>
</protein>
<gene>
    <name evidence="2" type="ORF">E6L38_06965</name>
</gene>
<feature type="region of interest" description="Disordered" evidence="1">
    <location>
        <begin position="29"/>
        <end position="71"/>
    </location>
</feature>